<dbReference type="InterPro" id="IPR008972">
    <property type="entry name" value="Cupredoxin"/>
</dbReference>
<keyword evidence="5" id="KW-1015">Disulfide bond</keyword>
<feature type="domain" description="Plastocyanin-like" evidence="9">
    <location>
        <begin position="372"/>
        <end position="492"/>
    </location>
</feature>
<accession>A0A5C3QMW7</accession>
<feature type="signal peptide" evidence="7">
    <location>
        <begin position="1"/>
        <end position="22"/>
    </location>
</feature>
<evidence type="ECO:0000256" key="2">
    <source>
        <dbReference type="ARBA" id="ARBA00022723"/>
    </source>
</evidence>
<evidence type="ECO:0000256" key="4">
    <source>
        <dbReference type="ARBA" id="ARBA00023008"/>
    </source>
</evidence>
<dbReference type="InterPro" id="IPR011706">
    <property type="entry name" value="Cu-oxidase_C"/>
</dbReference>
<evidence type="ECO:0000256" key="3">
    <source>
        <dbReference type="ARBA" id="ARBA00023002"/>
    </source>
</evidence>
<dbReference type="InterPro" id="IPR045087">
    <property type="entry name" value="Cu-oxidase_fam"/>
</dbReference>
<dbReference type="Pfam" id="PF07731">
    <property type="entry name" value="Cu-oxidase_2"/>
    <property type="match status" value="1"/>
</dbReference>
<evidence type="ECO:0000259" key="10">
    <source>
        <dbReference type="Pfam" id="PF07732"/>
    </source>
</evidence>
<evidence type="ECO:0000259" key="9">
    <source>
        <dbReference type="Pfam" id="PF07731"/>
    </source>
</evidence>
<evidence type="ECO:0000256" key="5">
    <source>
        <dbReference type="ARBA" id="ARBA00023157"/>
    </source>
</evidence>
<feature type="chain" id="PRO_5023115167" evidence="7">
    <location>
        <begin position="23"/>
        <end position="522"/>
    </location>
</feature>
<dbReference type="Pfam" id="PF00394">
    <property type="entry name" value="Cu-oxidase"/>
    <property type="match status" value="1"/>
</dbReference>
<dbReference type="OrthoDB" id="2121828at2759"/>
<dbReference type="STRING" id="1884261.A0A5C3QMW7"/>
<proteinExistence type="inferred from homology"/>
<dbReference type="GO" id="GO:0005507">
    <property type="term" value="F:copper ion binding"/>
    <property type="evidence" value="ECO:0007669"/>
    <property type="project" value="InterPro"/>
</dbReference>
<comment type="similarity">
    <text evidence="1">Belongs to the multicopper oxidase family.</text>
</comment>
<keyword evidence="3" id="KW-0560">Oxidoreductase</keyword>
<dbReference type="GO" id="GO:0016491">
    <property type="term" value="F:oxidoreductase activity"/>
    <property type="evidence" value="ECO:0007669"/>
    <property type="project" value="UniProtKB-KW"/>
</dbReference>
<evidence type="ECO:0000313" key="12">
    <source>
        <dbReference type="Proteomes" id="UP000305067"/>
    </source>
</evidence>
<keyword evidence="7" id="KW-0732">Signal</keyword>
<dbReference type="SUPFAM" id="SSF49503">
    <property type="entry name" value="Cupredoxins"/>
    <property type="match status" value="3"/>
</dbReference>
<organism evidence="11 12">
    <name type="scientific">Pterulicium gracile</name>
    <dbReference type="NCBI Taxonomy" id="1884261"/>
    <lineage>
        <taxon>Eukaryota</taxon>
        <taxon>Fungi</taxon>
        <taxon>Dikarya</taxon>
        <taxon>Basidiomycota</taxon>
        <taxon>Agaricomycotina</taxon>
        <taxon>Agaricomycetes</taxon>
        <taxon>Agaricomycetidae</taxon>
        <taxon>Agaricales</taxon>
        <taxon>Pleurotineae</taxon>
        <taxon>Pterulaceae</taxon>
        <taxon>Pterulicium</taxon>
    </lineage>
</organism>
<dbReference type="InterPro" id="IPR033138">
    <property type="entry name" value="Cu_oxidase_CS"/>
</dbReference>
<protein>
    <submittedName>
        <fullName evidence="11">Laccase 1</fullName>
    </submittedName>
</protein>
<name>A0A5C3QMW7_9AGAR</name>
<dbReference type="InterPro" id="IPR011707">
    <property type="entry name" value="Cu-oxidase-like_N"/>
</dbReference>
<evidence type="ECO:0000313" key="11">
    <source>
        <dbReference type="EMBL" id="TFL03315.1"/>
    </source>
</evidence>
<dbReference type="Gene3D" id="2.60.40.420">
    <property type="entry name" value="Cupredoxins - blue copper proteins"/>
    <property type="match status" value="3"/>
</dbReference>
<feature type="domain" description="Plastocyanin-like" evidence="10">
    <location>
        <begin position="35"/>
        <end position="151"/>
    </location>
</feature>
<dbReference type="InterPro" id="IPR001117">
    <property type="entry name" value="Cu-oxidase_2nd"/>
</dbReference>
<evidence type="ECO:0000259" key="8">
    <source>
        <dbReference type="Pfam" id="PF00394"/>
    </source>
</evidence>
<dbReference type="PROSITE" id="PS00079">
    <property type="entry name" value="MULTICOPPER_OXIDASE1"/>
    <property type="match status" value="1"/>
</dbReference>
<keyword evidence="4" id="KW-0186">Copper</keyword>
<dbReference type="PANTHER" id="PTHR11709:SF511">
    <property type="entry name" value="LACCASE"/>
    <property type="match status" value="1"/>
</dbReference>
<keyword evidence="12" id="KW-1185">Reference proteome</keyword>
<keyword evidence="2" id="KW-0479">Metal-binding</keyword>
<dbReference type="CDD" id="cd13903">
    <property type="entry name" value="CuRO_3_Tv-LCC_like"/>
    <property type="match status" value="1"/>
</dbReference>
<dbReference type="Proteomes" id="UP000305067">
    <property type="component" value="Unassembled WGS sequence"/>
</dbReference>
<dbReference type="AlphaFoldDB" id="A0A5C3QMW7"/>
<evidence type="ECO:0000256" key="1">
    <source>
        <dbReference type="ARBA" id="ARBA00010609"/>
    </source>
</evidence>
<keyword evidence="6" id="KW-0325">Glycoprotein</keyword>
<sequence>MHPTSVAHYFAILAACLPVTLAAIGPVTSLRVFNADVNPDGYRRKAATAGGAVTGPLIVGQKGDKFRINLINQLSEASMWKSTSIHWHGFFMKGTQWADGPAFVSQCPIAKDNSFLYEFNAGEQAGTFWYHSHLQAQYCDGLRGPMVVYNPRDPHRRLYDVDNEGTVITLADWYHVPSRRNAKIPEFDSTLINGLGRYYKNKQKTPLAVITVERGKRYRMRLVSITCDPNYTFQVDKHTDLTVIEVDGVDHKPIVVDSIQIFAGQRYSFILNANQKIDNYWIRANPNYHITGFENGINSAILRYRGALDRDPTTSQDKIRNPLKEQNLIPLDNTPAPGKPVPGGADINIDLRFSYPTSPGDTFYINGKSFKSPDLAVLLQILNGNRDVLSYVPEGLVVPLARNKVVELTFNGGVDHGPHPIHLHGHTFHVVRSAGTSNYNFKNPPIRDVVSAGNSGDRVTIRFVTDNPGPWILHCHIDWHLVTGFEMLFVEDLPNIPTTIQGPPDAWKKLCPIYHALDHSDL</sequence>
<dbReference type="EMBL" id="ML178820">
    <property type="protein sequence ID" value="TFL03315.1"/>
    <property type="molecule type" value="Genomic_DNA"/>
</dbReference>
<dbReference type="Pfam" id="PF07732">
    <property type="entry name" value="Cu-oxidase_3"/>
    <property type="match status" value="1"/>
</dbReference>
<evidence type="ECO:0000256" key="6">
    <source>
        <dbReference type="ARBA" id="ARBA00023180"/>
    </source>
</evidence>
<feature type="domain" description="Plastocyanin-like" evidence="8">
    <location>
        <begin position="166"/>
        <end position="307"/>
    </location>
</feature>
<gene>
    <name evidence="11" type="ORF">BDV98DRAFT_545189</name>
</gene>
<dbReference type="FunFam" id="2.60.40.420:FF:000045">
    <property type="entry name" value="Laccase 2"/>
    <property type="match status" value="1"/>
</dbReference>
<evidence type="ECO:0000256" key="7">
    <source>
        <dbReference type="SAM" id="SignalP"/>
    </source>
</evidence>
<reference evidence="11 12" key="1">
    <citation type="journal article" date="2019" name="Nat. Ecol. Evol.">
        <title>Megaphylogeny resolves global patterns of mushroom evolution.</title>
        <authorList>
            <person name="Varga T."/>
            <person name="Krizsan K."/>
            <person name="Foldi C."/>
            <person name="Dima B."/>
            <person name="Sanchez-Garcia M."/>
            <person name="Sanchez-Ramirez S."/>
            <person name="Szollosi G.J."/>
            <person name="Szarkandi J.G."/>
            <person name="Papp V."/>
            <person name="Albert L."/>
            <person name="Andreopoulos W."/>
            <person name="Angelini C."/>
            <person name="Antonin V."/>
            <person name="Barry K.W."/>
            <person name="Bougher N.L."/>
            <person name="Buchanan P."/>
            <person name="Buyck B."/>
            <person name="Bense V."/>
            <person name="Catcheside P."/>
            <person name="Chovatia M."/>
            <person name="Cooper J."/>
            <person name="Damon W."/>
            <person name="Desjardin D."/>
            <person name="Finy P."/>
            <person name="Geml J."/>
            <person name="Haridas S."/>
            <person name="Hughes K."/>
            <person name="Justo A."/>
            <person name="Karasinski D."/>
            <person name="Kautmanova I."/>
            <person name="Kiss B."/>
            <person name="Kocsube S."/>
            <person name="Kotiranta H."/>
            <person name="LaButti K.M."/>
            <person name="Lechner B.E."/>
            <person name="Liimatainen K."/>
            <person name="Lipzen A."/>
            <person name="Lukacs Z."/>
            <person name="Mihaltcheva S."/>
            <person name="Morgado L.N."/>
            <person name="Niskanen T."/>
            <person name="Noordeloos M.E."/>
            <person name="Ohm R.A."/>
            <person name="Ortiz-Santana B."/>
            <person name="Ovrebo C."/>
            <person name="Racz N."/>
            <person name="Riley R."/>
            <person name="Savchenko A."/>
            <person name="Shiryaev A."/>
            <person name="Soop K."/>
            <person name="Spirin V."/>
            <person name="Szebenyi C."/>
            <person name="Tomsovsky M."/>
            <person name="Tulloss R.E."/>
            <person name="Uehling J."/>
            <person name="Grigoriev I.V."/>
            <person name="Vagvolgyi C."/>
            <person name="Papp T."/>
            <person name="Martin F.M."/>
            <person name="Miettinen O."/>
            <person name="Hibbett D.S."/>
            <person name="Nagy L.G."/>
        </authorList>
    </citation>
    <scope>NUCLEOTIDE SEQUENCE [LARGE SCALE GENOMIC DNA]</scope>
    <source>
        <strain evidence="11 12">CBS 309.79</strain>
    </source>
</reference>
<dbReference type="PANTHER" id="PTHR11709">
    <property type="entry name" value="MULTI-COPPER OXIDASE"/>
    <property type="match status" value="1"/>
</dbReference>